<dbReference type="HOGENOM" id="CLU_1597113_0_0_1"/>
<feature type="compositionally biased region" description="Gly residues" evidence="1">
    <location>
        <begin position="36"/>
        <end position="46"/>
    </location>
</feature>
<feature type="compositionally biased region" description="Pro residues" evidence="1">
    <location>
        <begin position="59"/>
        <end position="68"/>
    </location>
</feature>
<organism evidence="2">
    <name type="scientific">Oryza nivara</name>
    <name type="common">Indian wild rice</name>
    <name type="synonym">Oryza sativa f. spontanea</name>
    <dbReference type="NCBI Taxonomy" id="4536"/>
    <lineage>
        <taxon>Eukaryota</taxon>
        <taxon>Viridiplantae</taxon>
        <taxon>Streptophyta</taxon>
        <taxon>Embryophyta</taxon>
        <taxon>Tracheophyta</taxon>
        <taxon>Spermatophyta</taxon>
        <taxon>Magnoliopsida</taxon>
        <taxon>Liliopsida</taxon>
        <taxon>Poales</taxon>
        <taxon>Poaceae</taxon>
        <taxon>BOP clade</taxon>
        <taxon>Oryzoideae</taxon>
        <taxon>Oryzeae</taxon>
        <taxon>Oryzinae</taxon>
        <taxon>Oryza</taxon>
    </lineage>
</organism>
<proteinExistence type="predicted"/>
<name>A0A0E0JC87_ORYNI</name>
<sequence>MTTGGRRYAALWPTAGGGFGADSAGSALGTTAAEGSGAGTDNGGLGATARRKRSASARSPPPARPPPATNTSAEERFPASPRAARKDLSEASSGAEEERSAAPVCDDGDGDLFPLGNFAFVLLSNAGRHGAALGLFWHCSLPPPPQTNALIPPCGTLQTLLCRHVAL</sequence>
<protein>
    <submittedName>
        <fullName evidence="2">Uncharacterized protein</fullName>
    </submittedName>
</protein>
<evidence type="ECO:0000313" key="2">
    <source>
        <dbReference type="EnsemblPlants" id="ONIVA12G17290.1"/>
    </source>
</evidence>
<accession>A0A0E0JC87</accession>
<feature type="region of interest" description="Disordered" evidence="1">
    <location>
        <begin position="1"/>
        <end position="103"/>
    </location>
</feature>
<dbReference type="Gramene" id="ONIVA12G17290.1">
    <property type="protein sequence ID" value="ONIVA12G17290.1"/>
    <property type="gene ID" value="ONIVA12G17290"/>
</dbReference>
<dbReference type="AlphaFoldDB" id="A0A0E0JC87"/>
<evidence type="ECO:0000256" key="1">
    <source>
        <dbReference type="SAM" id="MobiDB-lite"/>
    </source>
</evidence>
<reference evidence="2" key="2">
    <citation type="submission" date="2018-04" db="EMBL/GenBank/DDBJ databases">
        <title>OnivRS2 (Oryza nivara Reference Sequence Version 2).</title>
        <authorList>
            <person name="Zhang J."/>
            <person name="Kudrna D."/>
            <person name="Lee S."/>
            <person name="Talag J."/>
            <person name="Rajasekar S."/>
            <person name="Welchert J."/>
            <person name="Hsing Y.-I."/>
            <person name="Wing R.A."/>
        </authorList>
    </citation>
    <scope>NUCLEOTIDE SEQUENCE [LARGE SCALE GENOMIC DNA]</scope>
    <source>
        <strain evidence="2">SL10</strain>
    </source>
</reference>
<feature type="compositionally biased region" description="Low complexity" evidence="1">
    <location>
        <begin position="21"/>
        <end position="35"/>
    </location>
</feature>
<keyword evidence="3" id="KW-1185">Reference proteome</keyword>
<reference evidence="2" key="1">
    <citation type="submission" date="2015-04" db="UniProtKB">
        <authorList>
            <consortium name="EnsemblPlants"/>
        </authorList>
    </citation>
    <scope>IDENTIFICATION</scope>
    <source>
        <strain evidence="2">SL10</strain>
    </source>
</reference>
<evidence type="ECO:0000313" key="3">
    <source>
        <dbReference type="Proteomes" id="UP000006591"/>
    </source>
</evidence>
<dbReference type="Proteomes" id="UP000006591">
    <property type="component" value="Chromosome 12"/>
</dbReference>
<dbReference type="EnsemblPlants" id="ONIVA12G17290.1">
    <property type="protein sequence ID" value="ONIVA12G17290.1"/>
    <property type="gene ID" value="ONIVA12G17290"/>
</dbReference>